<proteinExistence type="predicted"/>
<evidence type="ECO:0000313" key="3">
    <source>
        <dbReference type="EMBL" id="RZT88444.1"/>
    </source>
</evidence>
<feature type="transmembrane region" description="Helical" evidence="2">
    <location>
        <begin position="85"/>
        <end position="109"/>
    </location>
</feature>
<evidence type="ECO:0000256" key="1">
    <source>
        <dbReference type="SAM" id="MobiDB-lite"/>
    </source>
</evidence>
<reference evidence="3 4" key="1">
    <citation type="submission" date="2019-02" db="EMBL/GenBank/DDBJ databases">
        <title>Sequencing the genomes of 1000 actinobacteria strains.</title>
        <authorList>
            <person name="Klenk H.-P."/>
        </authorList>
    </citation>
    <scope>NUCLEOTIDE SEQUENCE [LARGE SCALE GENOMIC DNA]</scope>
    <source>
        <strain evidence="3 4">DSM 45779</strain>
    </source>
</reference>
<gene>
    <name evidence="3" type="ORF">EV383_5386</name>
</gene>
<dbReference type="Proteomes" id="UP000291591">
    <property type="component" value="Unassembled WGS sequence"/>
</dbReference>
<sequence>MVIPVSALPQTVAVPRSTTPAARTLDIPAPRPPSDRSARAEAGPGIRIPSPRVPSDVARAGQPVESGRHRAVVARLSRTDRALLIAGRAGSVTTLAALLVMSAAFAGVFDGSVPTGPAAQVATTTLR</sequence>
<accession>A0A4Q7V4N8</accession>
<feature type="region of interest" description="Disordered" evidence="1">
    <location>
        <begin position="16"/>
        <end position="68"/>
    </location>
</feature>
<dbReference type="EMBL" id="SHKL01000001">
    <property type="protein sequence ID" value="RZT88444.1"/>
    <property type="molecule type" value="Genomic_DNA"/>
</dbReference>
<keyword evidence="4" id="KW-1185">Reference proteome</keyword>
<keyword evidence="2" id="KW-1133">Transmembrane helix</keyword>
<protein>
    <submittedName>
        <fullName evidence="3">Uncharacterized protein</fullName>
    </submittedName>
</protein>
<keyword evidence="2" id="KW-0472">Membrane</keyword>
<organism evidence="3 4">
    <name type="scientific">Pseudonocardia sediminis</name>
    <dbReference type="NCBI Taxonomy" id="1397368"/>
    <lineage>
        <taxon>Bacteria</taxon>
        <taxon>Bacillati</taxon>
        <taxon>Actinomycetota</taxon>
        <taxon>Actinomycetes</taxon>
        <taxon>Pseudonocardiales</taxon>
        <taxon>Pseudonocardiaceae</taxon>
        <taxon>Pseudonocardia</taxon>
    </lineage>
</organism>
<comment type="caution">
    <text evidence="3">The sequence shown here is derived from an EMBL/GenBank/DDBJ whole genome shotgun (WGS) entry which is preliminary data.</text>
</comment>
<evidence type="ECO:0000256" key="2">
    <source>
        <dbReference type="SAM" id="Phobius"/>
    </source>
</evidence>
<evidence type="ECO:0000313" key="4">
    <source>
        <dbReference type="Proteomes" id="UP000291591"/>
    </source>
</evidence>
<keyword evidence="2" id="KW-0812">Transmembrane</keyword>
<name>A0A4Q7V4N8_PSEST</name>
<dbReference type="AlphaFoldDB" id="A0A4Q7V4N8"/>